<dbReference type="Pfam" id="PF02931">
    <property type="entry name" value="Neur_chan_LBD"/>
    <property type="match status" value="1"/>
</dbReference>
<dbReference type="FunFam" id="2.70.170.10:FF:000016">
    <property type="entry name" value="Nicotinic acetylcholine receptor subunit"/>
    <property type="match status" value="1"/>
</dbReference>
<gene>
    <name evidence="18" type="ORF">PACLA_8A053699</name>
</gene>
<comment type="subcellular location">
    <subcellularLocation>
        <location evidence="14">Synaptic cell membrane</location>
        <topology evidence="14">Multi-pass membrane protein</topology>
    </subcellularLocation>
</comment>
<dbReference type="FunFam" id="1.20.58.390:FF:000043">
    <property type="entry name" value="AcetylCholine Receptor"/>
    <property type="match status" value="1"/>
</dbReference>
<dbReference type="GO" id="GO:0045211">
    <property type="term" value="C:postsynaptic membrane"/>
    <property type="evidence" value="ECO:0007669"/>
    <property type="project" value="InterPro"/>
</dbReference>
<evidence type="ECO:0000256" key="6">
    <source>
        <dbReference type="ARBA" id="ARBA00023018"/>
    </source>
</evidence>
<dbReference type="InterPro" id="IPR018000">
    <property type="entry name" value="Neurotransmitter_ion_chnl_CS"/>
</dbReference>
<feature type="signal peptide" evidence="15">
    <location>
        <begin position="1"/>
        <end position="30"/>
    </location>
</feature>
<feature type="transmembrane region" description="Helical" evidence="15">
    <location>
        <begin position="280"/>
        <end position="299"/>
    </location>
</feature>
<protein>
    <submittedName>
        <fullName evidence="18">Neuronal acetylcholine receptor subunit alpha-10-like</fullName>
    </submittedName>
</protein>
<keyword evidence="4 15" id="KW-0812">Transmembrane</keyword>
<dbReference type="SUPFAM" id="SSF90112">
    <property type="entry name" value="Neurotransmitter-gated ion-channel transmembrane pore"/>
    <property type="match status" value="1"/>
</dbReference>
<keyword evidence="9" id="KW-1015">Disulfide bond</keyword>
<dbReference type="PROSITE" id="PS00236">
    <property type="entry name" value="NEUROTR_ION_CHANNEL"/>
    <property type="match status" value="1"/>
</dbReference>
<dbReference type="PRINTS" id="PR00252">
    <property type="entry name" value="NRIONCHANNEL"/>
</dbReference>
<sequence>MARFLAKKMVGLIWFLLLLALLKEPCFIEAFESNYETDYEMQLVEKMMKNYKARVEVRPVARSNQPVIVSFDLAYSQLIDLDGKNQILTSNVWVRQEWVDSKMNWNASDYGGLKSIMMSPDYQWKPDIVLYNTIDGGGEMYKFDSRIVFHYDGQIQWFAPAQIKTICTIDITYFPFDEQKCKITFGSWSYTKNVLDMRLKRDTADLDRYTASGEWKLISLHAVREEIKYTCCEHEFVTITYTVHIQRRVLFYMNNIIIPCIILNGLTLLAFLLPHDSGERISLVITVLLGLTVYMLIFTENIPNSSVVLPIIGKFSMACFVEISACLLVTTFTSRCYFHGIDKKMPTWFHFIIFNILAPAFFINIPKSEEELTDDELNQTEDELTQTEVPLLTCPNGHAIQNGHAIPNGRLATGLLRSPSVSILKPNSFSGAPAIETHPVNNCEEQIQRIVDILERFDAESREKELEEAKKGQWHFAAIILDRFFFILFGVTILFCIISFYLQIPTTDRHSSEGI</sequence>
<keyword evidence="7 15" id="KW-0406">Ion transport</keyword>
<dbReference type="InterPro" id="IPR006202">
    <property type="entry name" value="Neur_chan_lig-bd"/>
</dbReference>
<feature type="domain" description="Neurotransmitter-gated ion-channel transmembrane" evidence="17">
    <location>
        <begin position="256"/>
        <end position="496"/>
    </location>
</feature>
<evidence type="ECO:0000256" key="1">
    <source>
        <dbReference type="ARBA" id="ARBA00009237"/>
    </source>
</evidence>
<evidence type="ECO:0000256" key="14">
    <source>
        <dbReference type="ARBA" id="ARBA00034099"/>
    </source>
</evidence>
<dbReference type="InterPro" id="IPR006201">
    <property type="entry name" value="Neur_channel"/>
</dbReference>
<dbReference type="Gene3D" id="1.20.58.390">
    <property type="entry name" value="Neurotransmitter-gated ion-channel transmembrane domain"/>
    <property type="match status" value="1"/>
</dbReference>
<keyword evidence="5 15" id="KW-1133">Transmembrane helix</keyword>
<name>A0A6S7HVW4_PARCT</name>
<dbReference type="EMBL" id="CACRXK020006487">
    <property type="protein sequence ID" value="CAB4009546.1"/>
    <property type="molecule type" value="Genomic_DNA"/>
</dbReference>
<dbReference type="InterPro" id="IPR002394">
    <property type="entry name" value="Nicotinic_acetylcholine_rcpt"/>
</dbReference>
<evidence type="ECO:0000256" key="5">
    <source>
        <dbReference type="ARBA" id="ARBA00022989"/>
    </source>
</evidence>
<dbReference type="CDD" id="cd19051">
    <property type="entry name" value="LGIC_TM_cation"/>
    <property type="match status" value="1"/>
</dbReference>
<feature type="transmembrane region" description="Helical" evidence="15">
    <location>
        <begin position="345"/>
        <end position="365"/>
    </location>
</feature>
<keyword evidence="10 18" id="KW-0675">Receptor</keyword>
<evidence type="ECO:0000256" key="4">
    <source>
        <dbReference type="ARBA" id="ARBA00022692"/>
    </source>
</evidence>
<evidence type="ECO:0000256" key="15">
    <source>
        <dbReference type="RuleBase" id="RU000687"/>
    </source>
</evidence>
<dbReference type="InterPro" id="IPR036734">
    <property type="entry name" value="Neur_chan_lig-bd_sf"/>
</dbReference>
<evidence type="ECO:0000256" key="3">
    <source>
        <dbReference type="ARBA" id="ARBA00022475"/>
    </source>
</evidence>
<evidence type="ECO:0000256" key="13">
    <source>
        <dbReference type="ARBA" id="ARBA00023303"/>
    </source>
</evidence>
<dbReference type="OrthoDB" id="5975154at2759"/>
<evidence type="ECO:0000313" key="18">
    <source>
        <dbReference type="EMBL" id="CAB4009546.1"/>
    </source>
</evidence>
<evidence type="ECO:0000256" key="7">
    <source>
        <dbReference type="ARBA" id="ARBA00023065"/>
    </source>
</evidence>
<feature type="domain" description="Neurotransmitter-gated ion-channel ligand-binding" evidence="16">
    <location>
        <begin position="41"/>
        <end position="249"/>
    </location>
</feature>
<keyword evidence="12" id="KW-1071">Ligand-gated ion channel</keyword>
<dbReference type="InterPro" id="IPR038050">
    <property type="entry name" value="Neuro_actylchol_rec"/>
</dbReference>
<organism evidence="18 19">
    <name type="scientific">Paramuricea clavata</name>
    <name type="common">Red gorgonian</name>
    <name type="synonym">Violescent sea-whip</name>
    <dbReference type="NCBI Taxonomy" id="317549"/>
    <lineage>
        <taxon>Eukaryota</taxon>
        <taxon>Metazoa</taxon>
        <taxon>Cnidaria</taxon>
        <taxon>Anthozoa</taxon>
        <taxon>Octocorallia</taxon>
        <taxon>Malacalcyonacea</taxon>
        <taxon>Plexauridae</taxon>
        <taxon>Paramuricea</taxon>
    </lineage>
</organism>
<keyword evidence="6" id="KW-0770">Synapse</keyword>
<dbReference type="Pfam" id="PF02932">
    <property type="entry name" value="Neur_chan_memb"/>
    <property type="match status" value="1"/>
</dbReference>
<evidence type="ECO:0000259" key="17">
    <source>
        <dbReference type="Pfam" id="PF02932"/>
    </source>
</evidence>
<evidence type="ECO:0000313" key="19">
    <source>
        <dbReference type="Proteomes" id="UP001152795"/>
    </source>
</evidence>
<evidence type="ECO:0000256" key="10">
    <source>
        <dbReference type="ARBA" id="ARBA00023170"/>
    </source>
</evidence>
<dbReference type="CDD" id="cd18997">
    <property type="entry name" value="LGIC_ECD_nAChR"/>
    <property type="match status" value="1"/>
</dbReference>
<dbReference type="GO" id="GO:0004888">
    <property type="term" value="F:transmembrane signaling receptor activity"/>
    <property type="evidence" value="ECO:0007669"/>
    <property type="project" value="InterPro"/>
</dbReference>
<keyword evidence="11" id="KW-0325">Glycoprotein</keyword>
<dbReference type="Proteomes" id="UP001152795">
    <property type="component" value="Unassembled WGS sequence"/>
</dbReference>
<comment type="caution">
    <text evidence="18">The sequence shown here is derived from an EMBL/GenBank/DDBJ whole genome shotgun (WGS) entry which is preliminary data.</text>
</comment>
<evidence type="ECO:0000256" key="12">
    <source>
        <dbReference type="ARBA" id="ARBA00023286"/>
    </source>
</evidence>
<keyword evidence="15" id="KW-0732">Signal</keyword>
<dbReference type="GO" id="GO:0022848">
    <property type="term" value="F:acetylcholine-gated monoatomic cation-selective channel activity"/>
    <property type="evidence" value="ECO:0007669"/>
    <property type="project" value="InterPro"/>
</dbReference>
<evidence type="ECO:0000256" key="11">
    <source>
        <dbReference type="ARBA" id="ARBA00023180"/>
    </source>
</evidence>
<keyword evidence="8 15" id="KW-0472">Membrane</keyword>
<dbReference type="AlphaFoldDB" id="A0A6S7HVW4"/>
<feature type="transmembrane region" description="Helical" evidence="15">
    <location>
        <begin position="249"/>
        <end position="273"/>
    </location>
</feature>
<dbReference type="InterPro" id="IPR036719">
    <property type="entry name" value="Neuro-gated_channel_TM_sf"/>
</dbReference>
<proteinExistence type="inferred from homology"/>
<dbReference type="PRINTS" id="PR00254">
    <property type="entry name" value="NICOTINICR"/>
</dbReference>
<dbReference type="NCBIfam" id="TIGR00860">
    <property type="entry name" value="LIC"/>
    <property type="match status" value="1"/>
</dbReference>
<evidence type="ECO:0000256" key="2">
    <source>
        <dbReference type="ARBA" id="ARBA00022448"/>
    </source>
</evidence>
<reference evidence="18" key="1">
    <citation type="submission" date="2020-04" db="EMBL/GenBank/DDBJ databases">
        <authorList>
            <person name="Alioto T."/>
            <person name="Alioto T."/>
            <person name="Gomez Garrido J."/>
        </authorList>
    </citation>
    <scope>NUCLEOTIDE SEQUENCE</scope>
    <source>
        <strain evidence="18">A484AB</strain>
    </source>
</reference>
<evidence type="ECO:0000259" key="16">
    <source>
        <dbReference type="Pfam" id="PF02931"/>
    </source>
</evidence>
<keyword evidence="13 15" id="KW-0407">Ion channel</keyword>
<accession>A0A6S7HVW4</accession>
<keyword evidence="2 15" id="KW-0813">Transport</keyword>
<feature type="transmembrane region" description="Helical" evidence="15">
    <location>
        <begin position="484"/>
        <end position="502"/>
    </location>
</feature>
<dbReference type="InterPro" id="IPR006029">
    <property type="entry name" value="Neurotrans-gated_channel_TM"/>
</dbReference>
<feature type="transmembrane region" description="Helical" evidence="15">
    <location>
        <begin position="311"/>
        <end position="333"/>
    </location>
</feature>
<keyword evidence="19" id="KW-1185">Reference proteome</keyword>
<comment type="similarity">
    <text evidence="1">Belongs to the ligand-gated ion channel (TC 1.A.9) family. Acetylcholine receptor (TC 1.A.9.1) subfamily.</text>
</comment>
<dbReference type="PANTHER" id="PTHR18945">
    <property type="entry name" value="NEUROTRANSMITTER GATED ION CHANNEL"/>
    <property type="match status" value="1"/>
</dbReference>
<evidence type="ECO:0000256" key="9">
    <source>
        <dbReference type="ARBA" id="ARBA00023157"/>
    </source>
</evidence>
<dbReference type="SUPFAM" id="SSF63712">
    <property type="entry name" value="Nicotinic receptor ligand binding domain-like"/>
    <property type="match status" value="1"/>
</dbReference>
<dbReference type="Gene3D" id="2.70.170.10">
    <property type="entry name" value="Neurotransmitter-gated ion-channel ligand-binding domain"/>
    <property type="match status" value="1"/>
</dbReference>
<feature type="chain" id="PRO_5040558169" evidence="15">
    <location>
        <begin position="31"/>
        <end position="515"/>
    </location>
</feature>
<evidence type="ECO:0000256" key="8">
    <source>
        <dbReference type="ARBA" id="ARBA00023136"/>
    </source>
</evidence>
<keyword evidence="3" id="KW-1003">Cell membrane</keyword>